<dbReference type="PANTHER" id="PTHR16166">
    <property type="entry name" value="VACUOLAR PROTEIN SORTING-ASSOCIATED PROTEIN VPS13"/>
    <property type="match status" value="1"/>
</dbReference>
<dbReference type="GO" id="GO:0006623">
    <property type="term" value="P:protein targeting to vacuole"/>
    <property type="evidence" value="ECO:0007669"/>
    <property type="project" value="TreeGrafter"/>
</dbReference>
<gene>
    <name evidence="3" type="ORF">DPMN_028955</name>
</gene>
<accession>A0A9D4LY81</accession>
<sequence length="107" mass="11628">MMLERSLYSLHLRLKIYGIFVPLFVCLHVVGGAAGAVSRITGTLGKGIAALTLDDEYQKKRREALNKRPANVGEGFARGGKGLVMVGVLIQFMWSRGSHVVGKGLSW</sequence>
<reference evidence="3" key="1">
    <citation type="journal article" date="2019" name="bioRxiv">
        <title>The Genome of the Zebra Mussel, Dreissena polymorpha: A Resource for Invasive Species Research.</title>
        <authorList>
            <person name="McCartney M.A."/>
            <person name="Auch B."/>
            <person name="Kono T."/>
            <person name="Mallez S."/>
            <person name="Zhang Y."/>
            <person name="Obille A."/>
            <person name="Becker A."/>
            <person name="Abrahante J.E."/>
            <person name="Garbe J."/>
            <person name="Badalamenti J.P."/>
            <person name="Herman A."/>
            <person name="Mangelson H."/>
            <person name="Liachko I."/>
            <person name="Sullivan S."/>
            <person name="Sone E.D."/>
            <person name="Koren S."/>
            <person name="Silverstein K.A.T."/>
            <person name="Beckman K.B."/>
            <person name="Gohl D.M."/>
        </authorList>
    </citation>
    <scope>NUCLEOTIDE SEQUENCE</scope>
    <source>
        <strain evidence="3">Duluth1</strain>
        <tissue evidence="3">Whole animal</tissue>
    </source>
</reference>
<keyword evidence="4" id="KW-1185">Reference proteome</keyword>
<comment type="caution">
    <text evidence="3">The sequence shown here is derived from an EMBL/GenBank/DDBJ whole genome shotgun (WGS) entry which is preliminary data.</text>
</comment>
<comment type="similarity">
    <text evidence="1">Belongs to the VPS13 family.</text>
</comment>
<dbReference type="PANTHER" id="PTHR16166:SF93">
    <property type="entry name" value="INTERMEMBRANE LIPID TRANSFER PROTEIN VPS13"/>
    <property type="match status" value="1"/>
</dbReference>
<reference evidence="3" key="2">
    <citation type="submission" date="2020-11" db="EMBL/GenBank/DDBJ databases">
        <authorList>
            <person name="McCartney M.A."/>
            <person name="Auch B."/>
            <person name="Kono T."/>
            <person name="Mallez S."/>
            <person name="Becker A."/>
            <person name="Gohl D.M."/>
            <person name="Silverstein K.A.T."/>
            <person name="Koren S."/>
            <person name="Bechman K.B."/>
            <person name="Herman A."/>
            <person name="Abrahante J.E."/>
            <person name="Garbe J."/>
        </authorList>
    </citation>
    <scope>NUCLEOTIDE SEQUENCE</scope>
    <source>
        <strain evidence="3">Duluth1</strain>
        <tissue evidence="3">Whole animal</tissue>
    </source>
</reference>
<evidence type="ECO:0000256" key="2">
    <source>
        <dbReference type="SAM" id="Phobius"/>
    </source>
</evidence>
<evidence type="ECO:0000313" key="3">
    <source>
        <dbReference type="EMBL" id="KAH3865908.1"/>
    </source>
</evidence>
<evidence type="ECO:0000256" key="1">
    <source>
        <dbReference type="ARBA" id="ARBA00006545"/>
    </source>
</evidence>
<organism evidence="3 4">
    <name type="scientific">Dreissena polymorpha</name>
    <name type="common">Zebra mussel</name>
    <name type="synonym">Mytilus polymorpha</name>
    <dbReference type="NCBI Taxonomy" id="45954"/>
    <lineage>
        <taxon>Eukaryota</taxon>
        <taxon>Metazoa</taxon>
        <taxon>Spiralia</taxon>
        <taxon>Lophotrochozoa</taxon>
        <taxon>Mollusca</taxon>
        <taxon>Bivalvia</taxon>
        <taxon>Autobranchia</taxon>
        <taxon>Heteroconchia</taxon>
        <taxon>Euheterodonta</taxon>
        <taxon>Imparidentia</taxon>
        <taxon>Neoheterodontei</taxon>
        <taxon>Myida</taxon>
        <taxon>Dreissenoidea</taxon>
        <taxon>Dreissenidae</taxon>
        <taxon>Dreissena</taxon>
    </lineage>
</organism>
<feature type="transmembrane region" description="Helical" evidence="2">
    <location>
        <begin position="16"/>
        <end position="37"/>
    </location>
</feature>
<dbReference type="Proteomes" id="UP000828390">
    <property type="component" value="Unassembled WGS sequence"/>
</dbReference>
<protein>
    <submittedName>
        <fullName evidence="3">Uncharacterized protein</fullName>
    </submittedName>
</protein>
<keyword evidence="2" id="KW-0472">Membrane</keyword>
<keyword evidence="2" id="KW-0812">Transmembrane</keyword>
<dbReference type="InterPro" id="IPR026847">
    <property type="entry name" value="VPS13"/>
</dbReference>
<dbReference type="EMBL" id="JAIWYP010000002">
    <property type="protein sequence ID" value="KAH3865908.1"/>
    <property type="molecule type" value="Genomic_DNA"/>
</dbReference>
<proteinExistence type="inferred from homology"/>
<evidence type="ECO:0000313" key="4">
    <source>
        <dbReference type="Proteomes" id="UP000828390"/>
    </source>
</evidence>
<dbReference type="AlphaFoldDB" id="A0A9D4LY81"/>
<name>A0A9D4LY81_DREPO</name>
<dbReference type="GO" id="GO:0045053">
    <property type="term" value="P:protein retention in Golgi apparatus"/>
    <property type="evidence" value="ECO:0007669"/>
    <property type="project" value="TreeGrafter"/>
</dbReference>
<keyword evidence="2" id="KW-1133">Transmembrane helix</keyword>